<evidence type="ECO:0000313" key="2">
    <source>
        <dbReference type="Proteomes" id="UP001215598"/>
    </source>
</evidence>
<name>A0AAD7IF47_9AGAR</name>
<comment type="caution">
    <text evidence="1">The sequence shown here is derived from an EMBL/GenBank/DDBJ whole genome shotgun (WGS) entry which is preliminary data.</text>
</comment>
<dbReference type="EMBL" id="JARKIB010000101">
    <property type="protein sequence ID" value="KAJ7740854.1"/>
    <property type="molecule type" value="Genomic_DNA"/>
</dbReference>
<keyword evidence="2" id="KW-1185">Reference proteome</keyword>
<organism evidence="1 2">
    <name type="scientific">Mycena metata</name>
    <dbReference type="NCBI Taxonomy" id="1033252"/>
    <lineage>
        <taxon>Eukaryota</taxon>
        <taxon>Fungi</taxon>
        <taxon>Dikarya</taxon>
        <taxon>Basidiomycota</taxon>
        <taxon>Agaricomycotina</taxon>
        <taxon>Agaricomycetes</taxon>
        <taxon>Agaricomycetidae</taxon>
        <taxon>Agaricales</taxon>
        <taxon>Marasmiineae</taxon>
        <taxon>Mycenaceae</taxon>
        <taxon>Mycena</taxon>
    </lineage>
</organism>
<sequence length="107" mass="11493">MSLGVLAQAVVGAQVLGGLPPMPGHAECTPDAESAGQHYFFSHVHNILKGVVVLCTPLMPTTACTIREQITSEAARNEIFMSGENYNCGEMPRRAHSTAAHYTPDRK</sequence>
<dbReference type="AlphaFoldDB" id="A0AAD7IF47"/>
<protein>
    <submittedName>
        <fullName evidence="1">Uncharacterized protein</fullName>
    </submittedName>
</protein>
<proteinExistence type="predicted"/>
<reference evidence="1" key="1">
    <citation type="submission" date="2023-03" db="EMBL/GenBank/DDBJ databases">
        <title>Massive genome expansion in bonnet fungi (Mycena s.s.) driven by repeated elements and novel gene families across ecological guilds.</title>
        <authorList>
            <consortium name="Lawrence Berkeley National Laboratory"/>
            <person name="Harder C.B."/>
            <person name="Miyauchi S."/>
            <person name="Viragh M."/>
            <person name="Kuo A."/>
            <person name="Thoen E."/>
            <person name="Andreopoulos B."/>
            <person name="Lu D."/>
            <person name="Skrede I."/>
            <person name="Drula E."/>
            <person name="Henrissat B."/>
            <person name="Morin E."/>
            <person name="Kohler A."/>
            <person name="Barry K."/>
            <person name="LaButti K."/>
            <person name="Morin E."/>
            <person name="Salamov A."/>
            <person name="Lipzen A."/>
            <person name="Mereny Z."/>
            <person name="Hegedus B."/>
            <person name="Baldrian P."/>
            <person name="Stursova M."/>
            <person name="Weitz H."/>
            <person name="Taylor A."/>
            <person name="Grigoriev I.V."/>
            <person name="Nagy L.G."/>
            <person name="Martin F."/>
            <person name="Kauserud H."/>
        </authorList>
    </citation>
    <scope>NUCLEOTIDE SEQUENCE</scope>
    <source>
        <strain evidence="1">CBHHK182m</strain>
    </source>
</reference>
<evidence type="ECO:0000313" key="1">
    <source>
        <dbReference type="EMBL" id="KAJ7740854.1"/>
    </source>
</evidence>
<dbReference type="Proteomes" id="UP001215598">
    <property type="component" value="Unassembled WGS sequence"/>
</dbReference>
<accession>A0AAD7IF47</accession>
<gene>
    <name evidence="1" type="ORF">B0H16DRAFT_1464748</name>
</gene>